<accession>A0A2U8PRK6</accession>
<dbReference type="PANTHER" id="PTHR11908">
    <property type="entry name" value="XANTHINE DEHYDROGENASE"/>
    <property type="match status" value="1"/>
</dbReference>
<feature type="domain" description="Aldehyde oxidase/xanthine dehydrogenase a/b hammerhead" evidence="2">
    <location>
        <begin position="19"/>
        <end position="134"/>
    </location>
</feature>
<dbReference type="OrthoDB" id="8428274at2"/>
<dbReference type="InterPro" id="IPR016208">
    <property type="entry name" value="Ald_Oxase/xanthine_DH-like"/>
</dbReference>
<reference evidence="3 4" key="1">
    <citation type="journal article" date="2017" name="Syst. Appl. Microbiol.">
        <title>Soybeans inoculated with root zone soils of Canadian native legumes harbour diverse and novel Bradyrhizobium spp. that possess agricultural potential.</title>
        <authorList>
            <person name="Bromfield E.S.P."/>
            <person name="Cloutier S."/>
            <person name="Tambong J.T."/>
            <person name="Tran Thi T.V."/>
        </authorList>
    </citation>
    <scope>NUCLEOTIDE SEQUENCE [LARGE SCALE GENOMIC DNA]</scope>
    <source>
        <strain evidence="3 4">39S1MB</strain>
    </source>
</reference>
<dbReference type="KEGG" id="brq:CIT40_10460"/>
<protein>
    <submittedName>
        <fullName evidence="3">Xanthine dehydrogenase family protein molybdopterin-binding subunit</fullName>
    </submittedName>
</protein>
<dbReference type="Pfam" id="PF20256">
    <property type="entry name" value="MoCoBD_2"/>
    <property type="match status" value="1"/>
</dbReference>
<name>A0A2U8PRK6_9BRAD</name>
<dbReference type="InterPro" id="IPR008274">
    <property type="entry name" value="AldOxase/xan_DH_MoCoBD1"/>
</dbReference>
<feature type="region of interest" description="Disordered" evidence="1">
    <location>
        <begin position="137"/>
        <end position="158"/>
    </location>
</feature>
<dbReference type="InterPro" id="IPR036856">
    <property type="entry name" value="Ald_Oxase/Xan_DH_a/b_sf"/>
</dbReference>
<dbReference type="GO" id="GO:0005506">
    <property type="term" value="F:iron ion binding"/>
    <property type="evidence" value="ECO:0007669"/>
    <property type="project" value="InterPro"/>
</dbReference>
<dbReference type="Gene3D" id="3.30.365.10">
    <property type="entry name" value="Aldehyde oxidase/xanthine dehydrogenase, molybdopterin binding domain"/>
    <property type="match status" value="4"/>
</dbReference>
<gene>
    <name evidence="3" type="ORF">CIT40_10460</name>
</gene>
<dbReference type="EMBL" id="CP029426">
    <property type="protein sequence ID" value="AWM00410.1"/>
    <property type="molecule type" value="Genomic_DNA"/>
</dbReference>
<dbReference type="GO" id="GO:0016491">
    <property type="term" value="F:oxidoreductase activity"/>
    <property type="evidence" value="ECO:0007669"/>
    <property type="project" value="InterPro"/>
</dbReference>
<proteinExistence type="predicted"/>
<evidence type="ECO:0000259" key="2">
    <source>
        <dbReference type="SMART" id="SM01008"/>
    </source>
</evidence>
<dbReference type="Pfam" id="PF02738">
    <property type="entry name" value="MoCoBD_1"/>
    <property type="match status" value="1"/>
</dbReference>
<dbReference type="Pfam" id="PF01315">
    <property type="entry name" value="Ald_Xan_dh_C"/>
    <property type="match status" value="1"/>
</dbReference>
<dbReference type="SUPFAM" id="SSF54665">
    <property type="entry name" value="CO dehydrogenase molybdoprotein N-domain-like"/>
    <property type="match status" value="1"/>
</dbReference>
<evidence type="ECO:0000256" key="1">
    <source>
        <dbReference type="SAM" id="MobiDB-lite"/>
    </source>
</evidence>
<evidence type="ECO:0000313" key="4">
    <source>
        <dbReference type="Proteomes" id="UP000215884"/>
    </source>
</evidence>
<dbReference type="Gene3D" id="3.90.1170.50">
    <property type="entry name" value="Aldehyde oxidase/xanthine dehydrogenase, a/b hammerhead"/>
    <property type="match status" value="1"/>
</dbReference>
<dbReference type="InterPro" id="IPR037165">
    <property type="entry name" value="AldOxase/xan_DH_Mopterin-bd_sf"/>
</dbReference>
<sequence>MNAYVGTPTSRVDGRAKVTGAAKYAGEFGANGLVHGFVVEATIPRGRIVRIDTHEALKVAGVLDVLTHANRPPLADKDDAWKDEVAPEKGSTFRPLYDDRIKFNGQPIALVVAEDWETARFAATRVSVEYEEEAFATDLESERDNATEVEPPHKPRGDAAAAMTRAAVRHEADYVLPSEHHNPMELFATTVVWDDSGRLAVHDKTQGVQNVQKFLCSVFGKKPDEIRVISPYVGGAFGSGLRPQYQVVLATLAALALKRSVRVVLTRQQMYGLGYRPMTIERVALGARPDGTLDVVTHEAIAVTSRYEDFSRNDTGWAEQLYSSPNSRSSHKLVHLDVSTPCDMRAPGAATGVCALECAMDELAVALELDPVGLRLKCYSDRDQSEDLPYTSKQLRECYARGAEAFGWTRRDPTPRSMRDGKDLIGWGMATGVWEALQMPVAARIVLTANGHAEVSCAASDIGTGTYTIVAQVAADALGLPIENISVRLADSTLPQAPVEGGSWMAASSAHAVLGAAEDIRGELARLAKAMPGSPLAGLDAADVALADGMVASRAEKGAAVSIADVMRHSKIERIEKEKLNEFADDKSHARNTHSAVFAEVKVDEELGVIRVTRIVSAIAAGRILNTKTGRSQIMGGVVWGIGMALHEETVMDHRFGRIMNANIAEYHIPVNADIHDIDVIFVDEPDERINRLGIKGIGEIGIVGVPAAIANAVYHATGKRIRRFPITLDKLLE</sequence>
<organism evidence="3 4">
    <name type="scientific">Bradyrhizobium amphicarpaeae</name>
    <dbReference type="NCBI Taxonomy" id="1404768"/>
    <lineage>
        <taxon>Bacteria</taxon>
        <taxon>Pseudomonadati</taxon>
        <taxon>Pseudomonadota</taxon>
        <taxon>Alphaproteobacteria</taxon>
        <taxon>Hyphomicrobiales</taxon>
        <taxon>Nitrobacteraceae</taxon>
        <taxon>Bradyrhizobium</taxon>
    </lineage>
</organism>
<dbReference type="AlphaFoldDB" id="A0A2U8PRK6"/>
<keyword evidence="4" id="KW-1185">Reference proteome</keyword>
<dbReference type="SMART" id="SM01008">
    <property type="entry name" value="Ald_Xan_dh_C"/>
    <property type="match status" value="1"/>
</dbReference>
<dbReference type="RefSeq" id="WP_094896179.1">
    <property type="nucleotide sequence ID" value="NZ_CP029426.2"/>
</dbReference>
<dbReference type="InterPro" id="IPR046867">
    <property type="entry name" value="AldOxase/xan_DH_MoCoBD2"/>
</dbReference>
<evidence type="ECO:0000313" key="3">
    <source>
        <dbReference type="EMBL" id="AWM00410.1"/>
    </source>
</evidence>
<reference evidence="3 4" key="2">
    <citation type="journal article" date="2019" name="Int. J. Syst. Evol. Microbiol.">
        <title>Description and complete genome sequence of Bradyrhizobium amphicarpaeae sp. nov., harbouring photosystem and nitrogen-fixation genes.</title>
        <authorList>
            <person name="Bromfield E.S.P."/>
            <person name="Cloutier S."/>
            <person name="Nguyen H.D.T."/>
        </authorList>
    </citation>
    <scope>NUCLEOTIDE SEQUENCE [LARGE SCALE GENOMIC DNA]</scope>
    <source>
        <strain evidence="3 4">39S1MB</strain>
    </source>
</reference>
<dbReference type="Proteomes" id="UP000215884">
    <property type="component" value="Chromosome"/>
</dbReference>
<feature type="compositionally biased region" description="Basic and acidic residues" evidence="1">
    <location>
        <begin position="140"/>
        <end position="157"/>
    </location>
</feature>
<dbReference type="PANTHER" id="PTHR11908:SF153">
    <property type="entry name" value="DEHYDROGENASE"/>
    <property type="match status" value="1"/>
</dbReference>
<dbReference type="InterPro" id="IPR000674">
    <property type="entry name" value="Ald_Oxase/Xan_DH_a/b"/>
</dbReference>
<dbReference type="SUPFAM" id="SSF56003">
    <property type="entry name" value="Molybdenum cofactor-binding domain"/>
    <property type="match status" value="1"/>
</dbReference>